<dbReference type="InterPro" id="IPR003347">
    <property type="entry name" value="JmjC_dom"/>
</dbReference>
<accession>A0A501XGI0</accession>
<sequence>MDSRLSSNSRKSVSMLDARKSFRADDPLRALGLQPRPQAMDDSRREAIAARLLAGDTPDAILQDMAREGLPLPLITAEIEAARAHPYLKAAALLQARLAKRDWLLEARAKLERMGAAEITRRDRLPPETFFAEHYATLTPVVLTGLTDQWPGRQWTLDSLAAKVGNPEIEVQTGREADADFELNSIAHKQRMRWHDILARLADDPETNDFYVTANNSGLNRKALDPLWRDVGDLPGYLGKSHLGDGFFWMGPKGTVTPWHHDLTQNLLVNMVGVKRVAMVSPAETHRMRNHKHCFSRFGTDATLAAVPEAERPRVQTVEIGPGEILFIPVGWWHHVTGLSLSIGMSFTNFVWDNEFTSFYRSEGEL</sequence>
<dbReference type="AlphaFoldDB" id="A0A501XGI0"/>
<dbReference type="OrthoDB" id="479699at2"/>
<reference evidence="2 3" key="1">
    <citation type="submission" date="2019-06" db="EMBL/GenBank/DDBJ databases">
        <authorList>
            <person name="Lee I."/>
            <person name="Jang G.I."/>
            <person name="Hwang C.Y."/>
        </authorList>
    </citation>
    <scope>NUCLEOTIDE SEQUENCE [LARGE SCALE GENOMIC DNA]</scope>
    <source>
        <strain evidence="2 3">PAMC 28131</strain>
    </source>
</reference>
<name>A0A501XGI0_9SPHN</name>
<dbReference type="EMBL" id="VFSU01000030">
    <property type="protein sequence ID" value="TPE59565.1"/>
    <property type="molecule type" value="Genomic_DNA"/>
</dbReference>
<protein>
    <submittedName>
        <fullName evidence="2">Cupin-like domain-containing protein</fullName>
    </submittedName>
</protein>
<proteinExistence type="predicted"/>
<evidence type="ECO:0000313" key="2">
    <source>
        <dbReference type="EMBL" id="TPE59565.1"/>
    </source>
</evidence>
<dbReference type="Gene3D" id="2.60.120.650">
    <property type="entry name" value="Cupin"/>
    <property type="match status" value="1"/>
</dbReference>
<dbReference type="InterPro" id="IPR041667">
    <property type="entry name" value="Cupin_8"/>
</dbReference>
<dbReference type="SMART" id="SM00558">
    <property type="entry name" value="JmjC"/>
    <property type="match status" value="1"/>
</dbReference>
<evidence type="ECO:0000259" key="1">
    <source>
        <dbReference type="PROSITE" id="PS51184"/>
    </source>
</evidence>
<evidence type="ECO:0000313" key="3">
    <source>
        <dbReference type="Proteomes" id="UP000319897"/>
    </source>
</evidence>
<dbReference type="PANTHER" id="PTHR12461:SF105">
    <property type="entry name" value="HYPOXIA-INDUCIBLE FACTOR 1-ALPHA INHIBITOR"/>
    <property type="match status" value="1"/>
</dbReference>
<feature type="domain" description="JmjC" evidence="1">
    <location>
        <begin position="202"/>
        <end position="364"/>
    </location>
</feature>
<dbReference type="Proteomes" id="UP000319897">
    <property type="component" value="Unassembled WGS sequence"/>
</dbReference>
<comment type="caution">
    <text evidence="2">The sequence shown here is derived from an EMBL/GenBank/DDBJ whole genome shotgun (WGS) entry which is preliminary data.</text>
</comment>
<dbReference type="SUPFAM" id="SSF51197">
    <property type="entry name" value="Clavaminate synthase-like"/>
    <property type="match status" value="1"/>
</dbReference>
<dbReference type="PROSITE" id="PS51184">
    <property type="entry name" value="JMJC"/>
    <property type="match status" value="1"/>
</dbReference>
<gene>
    <name evidence="2" type="ORF">FJQ54_13895</name>
</gene>
<dbReference type="PANTHER" id="PTHR12461">
    <property type="entry name" value="HYPOXIA-INDUCIBLE FACTOR 1 ALPHA INHIBITOR-RELATED"/>
    <property type="match status" value="1"/>
</dbReference>
<dbReference type="Pfam" id="PF13621">
    <property type="entry name" value="Cupin_8"/>
    <property type="match status" value="1"/>
</dbReference>
<keyword evidence="3" id="KW-1185">Reference proteome</keyword>
<organism evidence="2 3">
    <name type="scientific">Sandaracinobacter neustonicus</name>
    <dbReference type="NCBI Taxonomy" id="1715348"/>
    <lineage>
        <taxon>Bacteria</taxon>
        <taxon>Pseudomonadati</taxon>
        <taxon>Pseudomonadota</taxon>
        <taxon>Alphaproteobacteria</taxon>
        <taxon>Sphingomonadales</taxon>
        <taxon>Sphingosinicellaceae</taxon>
        <taxon>Sandaracinobacter</taxon>
    </lineage>
</organism>